<dbReference type="Gene3D" id="3.20.20.70">
    <property type="entry name" value="Aldolase class I"/>
    <property type="match status" value="1"/>
</dbReference>
<dbReference type="AlphaFoldDB" id="A0A9P4UM48"/>
<dbReference type="PRINTS" id="PR00146">
    <property type="entry name" value="DHPICSNTHASE"/>
</dbReference>
<reference evidence="1" key="1">
    <citation type="journal article" date="2020" name="Stud. Mycol.">
        <title>101 Dothideomycetes genomes: a test case for predicting lifestyles and emergence of pathogens.</title>
        <authorList>
            <person name="Haridas S."/>
            <person name="Albert R."/>
            <person name="Binder M."/>
            <person name="Bloem J."/>
            <person name="Labutti K."/>
            <person name="Salamov A."/>
            <person name="Andreopoulos B."/>
            <person name="Baker S."/>
            <person name="Barry K."/>
            <person name="Bills G."/>
            <person name="Bluhm B."/>
            <person name="Cannon C."/>
            <person name="Castanera R."/>
            <person name="Culley D."/>
            <person name="Daum C."/>
            <person name="Ezra D."/>
            <person name="Gonzalez J."/>
            <person name="Henrissat B."/>
            <person name="Kuo A."/>
            <person name="Liang C."/>
            <person name="Lipzen A."/>
            <person name="Lutzoni F."/>
            <person name="Magnuson J."/>
            <person name="Mondo S."/>
            <person name="Nolan M."/>
            <person name="Ohm R."/>
            <person name="Pangilinan J."/>
            <person name="Park H.-J."/>
            <person name="Ramirez L."/>
            <person name="Alfaro M."/>
            <person name="Sun H."/>
            <person name="Tritt A."/>
            <person name="Yoshinaga Y."/>
            <person name="Zwiers L.-H."/>
            <person name="Turgeon B."/>
            <person name="Goodwin S."/>
            <person name="Spatafora J."/>
            <person name="Crous P."/>
            <person name="Grigoriev I."/>
        </authorList>
    </citation>
    <scope>NUCLEOTIDE SEQUENCE</scope>
    <source>
        <strain evidence="1">CBS 116435</strain>
    </source>
</reference>
<comment type="caution">
    <text evidence="1">The sequence shown here is derived from an EMBL/GenBank/DDBJ whole genome shotgun (WGS) entry which is preliminary data.</text>
</comment>
<protein>
    <submittedName>
        <fullName evidence="1">Aldolase</fullName>
    </submittedName>
</protein>
<sequence>MSPQVPPAGVWAPAITFFNRKDDTLDLAAQAKYFTYLSKHLSGLLVLGTNAETFHLTREERASIIETARSAVGPSYPLMAGCSGHSTKQVLEFISDAKKEGADYALVLPPAYFGGGMSTRKVVENFFLDIAERGELPIVVYNFPGVCSGVDIDSEMLETLAQKSKGKIVGVKLTCASVGKVTRLAGKLDPKDFAIFGGQSDFLLAGLSVGSAGCISAFGNIAPKAVSKVYELWKSGKTEEALKLQQVTARAESLCKKGIASTKYGVACSSAKRAGLEGDVEGMCLPRAPYEGPGEDVKKAVREYLEEVVKVEDSL</sequence>
<evidence type="ECO:0000313" key="1">
    <source>
        <dbReference type="EMBL" id="KAF2717615.1"/>
    </source>
</evidence>
<dbReference type="InterPro" id="IPR002220">
    <property type="entry name" value="DapA-like"/>
</dbReference>
<dbReference type="OrthoDB" id="191315at2759"/>
<keyword evidence="2" id="KW-1185">Reference proteome</keyword>
<dbReference type="InterPro" id="IPR013785">
    <property type="entry name" value="Aldolase_TIM"/>
</dbReference>
<proteinExistence type="predicted"/>
<dbReference type="Proteomes" id="UP000799441">
    <property type="component" value="Unassembled WGS sequence"/>
</dbReference>
<dbReference type="SMART" id="SM01130">
    <property type="entry name" value="DHDPS"/>
    <property type="match status" value="1"/>
</dbReference>
<gene>
    <name evidence="1" type="ORF">K431DRAFT_288401</name>
</gene>
<dbReference type="SUPFAM" id="SSF51569">
    <property type="entry name" value="Aldolase"/>
    <property type="match status" value="1"/>
</dbReference>
<name>A0A9P4UM48_9PEZI</name>
<accession>A0A9P4UM48</accession>
<dbReference type="GO" id="GO:0008840">
    <property type="term" value="F:4-hydroxy-tetrahydrodipicolinate synthase activity"/>
    <property type="evidence" value="ECO:0007669"/>
    <property type="project" value="TreeGrafter"/>
</dbReference>
<dbReference type="Pfam" id="PF00701">
    <property type="entry name" value="DHDPS"/>
    <property type="match status" value="1"/>
</dbReference>
<dbReference type="EMBL" id="MU003840">
    <property type="protein sequence ID" value="KAF2717615.1"/>
    <property type="molecule type" value="Genomic_DNA"/>
</dbReference>
<organism evidence="1 2">
    <name type="scientific">Polychaeton citri CBS 116435</name>
    <dbReference type="NCBI Taxonomy" id="1314669"/>
    <lineage>
        <taxon>Eukaryota</taxon>
        <taxon>Fungi</taxon>
        <taxon>Dikarya</taxon>
        <taxon>Ascomycota</taxon>
        <taxon>Pezizomycotina</taxon>
        <taxon>Dothideomycetes</taxon>
        <taxon>Dothideomycetidae</taxon>
        <taxon>Capnodiales</taxon>
        <taxon>Capnodiaceae</taxon>
        <taxon>Polychaeton</taxon>
    </lineage>
</organism>
<dbReference type="PANTHER" id="PTHR12128:SF47">
    <property type="entry name" value="DIHYDRODIPICOLINATE SYNTHASE-RELATED"/>
    <property type="match status" value="1"/>
</dbReference>
<evidence type="ECO:0000313" key="2">
    <source>
        <dbReference type="Proteomes" id="UP000799441"/>
    </source>
</evidence>
<dbReference type="PANTHER" id="PTHR12128">
    <property type="entry name" value="DIHYDRODIPICOLINATE SYNTHASE"/>
    <property type="match status" value="1"/>
</dbReference>
<dbReference type="CDD" id="cd00408">
    <property type="entry name" value="DHDPS-like"/>
    <property type="match status" value="1"/>
</dbReference>